<reference evidence="1 2" key="1">
    <citation type="submission" date="2020-04" db="EMBL/GenBank/DDBJ databases">
        <title>Complete genome of a Psychrophilic, Marine, Gas Vacuolate Bacterium Polaromonas vacuolata KCTC 22033T.</title>
        <authorList>
            <person name="Hwang K."/>
            <person name="Kim K.M."/>
        </authorList>
    </citation>
    <scope>NUCLEOTIDE SEQUENCE [LARGE SCALE GENOMIC DNA]</scope>
    <source>
        <strain evidence="1 2">KCTC 22033</strain>
    </source>
</reference>
<proteinExistence type="predicted"/>
<sequence>MKAKYTLQKAATYLFVYRCGGSAGWLWGLVPTHFFLLPVELPPANQVASTNFSILRCALLAFGSQVEVLVNIFVQKSTALVCP</sequence>
<dbReference type="EMBL" id="CP051461">
    <property type="protein sequence ID" value="QJC56027.1"/>
    <property type="molecule type" value="Genomic_DNA"/>
</dbReference>
<dbReference type="KEGG" id="pvac:HC248_01311"/>
<evidence type="ECO:0000313" key="2">
    <source>
        <dbReference type="Proteomes" id="UP000502041"/>
    </source>
</evidence>
<name>A0A6H2H8C9_9BURK</name>
<accession>A0A6H2H8C9</accession>
<evidence type="ECO:0000313" key="1">
    <source>
        <dbReference type="EMBL" id="QJC56027.1"/>
    </source>
</evidence>
<keyword evidence="2" id="KW-1185">Reference proteome</keyword>
<organism evidence="1 2">
    <name type="scientific">Polaromonas vacuolata</name>
    <dbReference type="NCBI Taxonomy" id="37448"/>
    <lineage>
        <taxon>Bacteria</taxon>
        <taxon>Pseudomonadati</taxon>
        <taxon>Pseudomonadota</taxon>
        <taxon>Betaproteobacteria</taxon>
        <taxon>Burkholderiales</taxon>
        <taxon>Comamonadaceae</taxon>
        <taxon>Polaromonas</taxon>
    </lineage>
</organism>
<gene>
    <name evidence="1" type="ORF">HC248_01311</name>
</gene>
<dbReference type="Proteomes" id="UP000502041">
    <property type="component" value="Chromosome"/>
</dbReference>
<protein>
    <submittedName>
        <fullName evidence="1">Uncharacterized protein</fullName>
    </submittedName>
</protein>
<dbReference type="AlphaFoldDB" id="A0A6H2H8C9"/>